<accession>A0AA38CJU0</accession>
<organism evidence="1 2">
    <name type="scientific">Taxus chinensis</name>
    <name type="common">Chinese yew</name>
    <name type="synonym">Taxus wallichiana var. chinensis</name>
    <dbReference type="NCBI Taxonomy" id="29808"/>
    <lineage>
        <taxon>Eukaryota</taxon>
        <taxon>Viridiplantae</taxon>
        <taxon>Streptophyta</taxon>
        <taxon>Embryophyta</taxon>
        <taxon>Tracheophyta</taxon>
        <taxon>Spermatophyta</taxon>
        <taxon>Pinopsida</taxon>
        <taxon>Pinidae</taxon>
        <taxon>Conifers II</taxon>
        <taxon>Cupressales</taxon>
        <taxon>Taxaceae</taxon>
        <taxon>Taxus</taxon>
    </lineage>
</organism>
<dbReference type="AlphaFoldDB" id="A0AA38CJU0"/>
<feature type="non-terminal residue" evidence="1">
    <location>
        <position position="102"/>
    </location>
</feature>
<protein>
    <recommendedName>
        <fullName evidence="3">Mitochondrial protein</fullName>
    </recommendedName>
</protein>
<evidence type="ECO:0008006" key="3">
    <source>
        <dbReference type="Google" id="ProtNLM"/>
    </source>
</evidence>
<evidence type="ECO:0000313" key="1">
    <source>
        <dbReference type="EMBL" id="KAH9299953.1"/>
    </source>
</evidence>
<keyword evidence="2" id="KW-1185">Reference proteome</keyword>
<sequence length="102" mass="11449">PDIMQAVDMVARFQVGPKESHVQVVKRIFRYLKGTMEYGLWYPKGKDFTLTAYTDSDWAGCVDDRKSTSEGAFFLGNSLVSWLSKKQNSISLSTAKAEYIAA</sequence>
<dbReference type="PANTHER" id="PTHR11439">
    <property type="entry name" value="GAG-POL-RELATED RETROTRANSPOSON"/>
    <property type="match status" value="1"/>
</dbReference>
<gene>
    <name evidence="1" type="ORF">KI387_011536</name>
</gene>
<reference evidence="1 2" key="1">
    <citation type="journal article" date="2021" name="Nat. Plants">
        <title>The Taxus genome provides insights into paclitaxel biosynthesis.</title>
        <authorList>
            <person name="Xiong X."/>
            <person name="Gou J."/>
            <person name="Liao Q."/>
            <person name="Li Y."/>
            <person name="Zhou Q."/>
            <person name="Bi G."/>
            <person name="Li C."/>
            <person name="Du R."/>
            <person name="Wang X."/>
            <person name="Sun T."/>
            <person name="Guo L."/>
            <person name="Liang H."/>
            <person name="Lu P."/>
            <person name="Wu Y."/>
            <person name="Zhang Z."/>
            <person name="Ro D.K."/>
            <person name="Shang Y."/>
            <person name="Huang S."/>
            <person name="Yan J."/>
        </authorList>
    </citation>
    <scope>NUCLEOTIDE SEQUENCE [LARGE SCALE GENOMIC DNA]</scope>
    <source>
        <strain evidence="1">Ta-2019</strain>
    </source>
</reference>
<proteinExistence type="predicted"/>
<dbReference type="PANTHER" id="PTHR11439:SF483">
    <property type="entry name" value="PEPTIDE SYNTHASE GLIP-LIKE, PUTATIVE (AFU_ORTHOLOGUE AFUA_3G12920)-RELATED"/>
    <property type="match status" value="1"/>
</dbReference>
<dbReference type="EMBL" id="JAHRHJ020000009">
    <property type="protein sequence ID" value="KAH9299953.1"/>
    <property type="molecule type" value="Genomic_DNA"/>
</dbReference>
<name>A0AA38CJU0_TAXCH</name>
<comment type="caution">
    <text evidence="1">The sequence shown here is derived from an EMBL/GenBank/DDBJ whole genome shotgun (WGS) entry which is preliminary data.</text>
</comment>
<evidence type="ECO:0000313" key="2">
    <source>
        <dbReference type="Proteomes" id="UP000824469"/>
    </source>
</evidence>
<feature type="non-terminal residue" evidence="1">
    <location>
        <position position="1"/>
    </location>
</feature>
<dbReference type="Proteomes" id="UP000824469">
    <property type="component" value="Unassembled WGS sequence"/>
</dbReference>
<dbReference type="OMA" id="DPKETHV"/>
<dbReference type="CDD" id="cd09272">
    <property type="entry name" value="RNase_HI_RT_Ty1"/>
    <property type="match status" value="1"/>
</dbReference>